<evidence type="ECO:0000313" key="3">
    <source>
        <dbReference type="Proteomes" id="UP000014760"/>
    </source>
</evidence>
<organism evidence="1">
    <name type="scientific">Capitella teleta</name>
    <name type="common">Polychaete worm</name>
    <dbReference type="NCBI Taxonomy" id="283909"/>
    <lineage>
        <taxon>Eukaryota</taxon>
        <taxon>Metazoa</taxon>
        <taxon>Spiralia</taxon>
        <taxon>Lophotrochozoa</taxon>
        <taxon>Annelida</taxon>
        <taxon>Polychaeta</taxon>
        <taxon>Sedentaria</taxon>
        <taxon>Scolecida</taxon>
        <taxon>Capitellidae</taxon>
        <taxon>Capitella</taxon>
    </lineage>
</organism>
<reference evidence="1 3" key="2">
    <citation type="journal article" date="2013" name="Nature">
        <title>Insights into bilaterian evolution from three spiralian genomes.</title>
        <authorList>
            <person name="Simakov O."/>
            <person name="Marletaz F."/>
            <person name="Cho S.J."/>
            <person name="Edsinger-Gonzales E."/>
            <person name="Havlak P."/>
            <person name="Hellsten U."/>
            <person name="Kuo D.H."/>
            <person name="Larsson T."/>
            <person name="Lv J."/>
            <person name="Arendt D."/>
            <person name="Savage R."/>
            <person name="Osoegawa K."/>
            <person name="de Jong P."/>
            <person name="Grimwood J."/>
            <person name="Chapman J.A."/>
            <person name="Shapiro H."/>
            <person name="Aerts A."/>
            <person name="Otillar R.P."/>
            <person name="Terry A.Y."/>
            <person name="Boore J.L."/>
            <person name="Grigoriev I.V."/>
            <person name="Lindberg D.R."/>
            <person name="Seaver E.C."/>
            <person name="Weisblat D.A."/>
            <person name="Putnam N.H."/>
            <person name="Rokhsar D.S."/>
        </authorList>
    </citation>
    <scope>NUCLEOTIDE SEQUENCE</scope>
    <source>
        <strain evidence="1 3">I ESC-2004</strain>
    </source>
</reference>
<reference evidence="3" key="1">
    <citation type="submission" date="2012-12" db="EMBL/GenBank/DDBJ databases">
        <authorList>
            <person name="Hellsten U."/>
            <person name="Grimwood J."/>
            <person name="Chapman J.A."/>
            <person name="Shapiro H."/>
            <person name="Aerts A."/>
            <person name="Otillar R.P."/>
            <person name="Terry A.Y."/>
            <person name="Boore J.L."/>
            <person name="Simakov O."/>
            <person name="Marletaz F."/>
            <person name="Cho S.-J."/>
            <person name="Edsinger-Gonzales E."/>
            <person name="Havlak P."/>
            <person name="Kuo D.-H."/>
            <person name="Larsson T."/>
            <person name="Lv J."/>
            <person name="Arendt D."/>
            <person name="Savage R."/>
            <person name="Osoegawa K."/>
            <person name="de Jong P."/>
            <person name="Lindberg D.R."/>
            <person name="Seaver E.C."/>
            <person name="Weisblat D.A."/>
            <person name="Putnam N.H."/>
            <person name="Grigoriev I.V."/>
            <person name="Rokhsar D.S."/>
        </authorList>
    </citation>
    <scope>NUCLEOTIDE SEQUENCE</scope>
    <source>
        <strain evidence="3">I ESC-2004</strain>
    </source>
</reference>
<dbReference type="EnsemblMetazoa" id="CapteT214844">
    <property type="protein sequence ID" value="CapteP214844"/>
    <property type="gene ID" value="CapteG214844"/>
</dbReference>
<reference evidence="2" key="3">
    <citation type="submission" date="2015-06" db="UniProtKB">
        <authorList>
            <consortium name="EnsemblMetazoa"/>
        </authorList>
    </citation>
    <scope>IDENTIFICATION</scope>
</reference>
<dbReference type="EMBL" id="KB295903">
    <property type="protein sequence ID" value="ELU12516.1"/>
    <property type="molecule type" value="Genomic_DNA"/>
</dbReference>
<evidence type="ECO:0000313" key="1">
    <source>
        <dbReference type="EMBL" id="ELU12516.1"/>
    </source>
</evidence>
<name>R7V820_CAPTE</name>
<sequence>MKRQRPSMLRVRGRVWHRVMSLIGDVFGCFKGSYLPSRLGLAGWAGEERASGIIPGCFTSKRVGIMPFYLAITPGFLLIAESLIERTEGPSHKAQAKKSGAISVLSGQCLTVFYEYKIMPHTAATFIEYLIRLATCRAIVEGDMSYECYTQQDSEGLQSQIRSRWLIGVMKGDNSRKDRQVHVTCSLDQFISNGIPLQRSGTILEDPEHMPGDPSLRSINKAVIGGSGCGSGMRTWTPNPRFYLAHHMTLTQCTRCTDQCS</sequence>
<dbReference type="HOGENOM" id="CLU_1066504_0_0_1"/>
<proteinExistence type="predicted"/>
<keyword evidence="3" id="KW-1185">Reference proteome</keyword>
<dbReference type="EMBL" id="AMQN01005394">
    <property type="status" value="NOT_ANNOTATED_CDS"/>
    <property type="molecule type" value="Genomic_DNA"/>
</dbReference>
<accession>R7V820</accession>
<evidence type="ECO:0000313" key="2">
    <source>
        <dbReference type="EnsemblMetazoa" id="CapteP214844"/>
    </source>
</evidence>
<dbReference type="Proteomes" id="UP000014760">
    <property type="component" value="Unassembled WGS sequence"/>
</dbReference>
<gene>
    <name evidence="1" type="ORF">CAPTEDRAFT_214844</name>
</gene>
<dbReference type="AlphaFoldDB" id="R7V820"/>
<protein>
    <submittedName>
        <fullName evidence="1 2">Uncharacterized protein</fullName>
    </submittedName>
</protein>